<proteinExistence type="predicted"/>
<keyword evidence="2" id="KW-1185">Reference proteome</keyword>
<comment type="caution">
    <text evidence="1">The sequence shown here is derived from an EMBL/GenBank/DDBJ whole genome shotgun (WGS) entry which is preliminary data.</text>
</comment>
<dbReference type="RefSeq" id="WP_095644605.1">
    <property type="nucleotide sequence ID" value="NZ_LMVP01000226.1"/>
</dbReference>
<dbReference type="AlphaFoldDB" id="A0A2A2HTB7"/>
<protein>
    <submittedName>
        <fullName evidence="1">Uncharacterized protein</fullName>
    </submittedName>
</protein>
<name>A0A2A2HTB7_9EURY</name>
<accession>A0A2A2HTB7</accession>
<gene>
    <name evidence="1" type="ORF">ASJ81_20195</name>
</gene>
<dbReference type="Proteomes" id="UP000218164">
    <property type="component" value="Unassembled WGS sequence"/>
</dbReference>
<sequence length="144" mass="17112">MMQVFNELILYLFFMWGIIYSEIDRLLDARHDKEEQLIIAKSLVKKALLQFYFDWKTRGEYDGYSIFEEMFRRHARVLIGVAVEVRDILPERVTNDLLSIVSNMKTLAGEPIHTADIERYKKLSDECMSDVLNMYESFEKDLDQ</sequence>
<organism evidence="1 2">
    <name type="scientific">Methanosarcina spelaei</name>
    <dbReference type="NCBI Taxonomy" id="1036679"/>
    <lineage>
        <taxon>Archaea</taxon>
        <taxon>Methanobacteriati</taxon>
        <taxon>Methanobacteriota</taxon>
        <taxon>Stenosarchaea group</taxon>
        <taxon>Methanomicrobia</taxon>
        <taxon>Methanosarcinales</taxon>
        <taxon>Methanosarcinaceae</taxon>
        <taxon>Methanosarcina</taxon>
    </lineage>
</organism>
<dbReference type="OrthoDB" id="373801at2157"/>
<evidence type="ECO:0000313" key="1">
    <source>
        <dbReference type="EMBL" id="PAV12516.1"/>
    </source>
</evidence>
<dbReference type="EMBL" id="LMVP01000226">
    <property type="protein sequence ID" value="PAV12516.1"/>
    <property type="molecule type" value="Genomic_DNA"/>
</dbReference>
<evidence type="ECO:0000313" key="2">
    <source>
        <dbReference type="Proteomes" id="UP000218164"/>
    </source>
</evidence>
<reference evidence="1 2" key="1">
    <citation type="journal article" date="2017" name="BMC Genomics">
        <title>Genomic analysis of methanogenic archaea reveals a shift towards energy conservation.</title>
        <authorList>
            <person name="Gilmore S.P."/>
            <person name="Henske J.K."/>
            <person name="Sexton J.A."/>
            <person name="Solomon K.V."/>
            <person name="Seppala S."/>
            <person name="Yoo J.I."/>
            <person name="Huyett L.M."/>
            <person name="Pressman A."/>
            <person name="Cogan J.Z."/>
            <person name="Kivenson V."/>
            <person name="Peng X."/>
            <person name="Tan Y."/>
            <person name="Valentine D.L."/>
            <person name="O'Malley M.A."/>
        </authorList>
    </citation>
    <scope>NUCLEOTIDE SEQUENCE [LARGE SCALE GENOMIC DNA]</scope>
    <source>
        <strain evidence="1 2">MC-15</strain>
    </source>
</reference>